<dbReference type="Gene3D" id="1.10.630.10">
    <property type="entry name" value="Cytochrome P450"/>
    <property type="match status" value="1"/>
</dbReference>
<dbReference type="PRINTS" id="PR00463">
    <property type="entry name" value="EP450I"/>
</dbReference>
<sequence length="328" mass="37711">MILIVELLILGAILLGWWFVNDKRSYKKYPPGPPRLPILGNILQIASESPFPSIAFLNLSKKYGEVMFLKMGMVEAVTFNSPDTVHEILNHEKAIDRTRSTLPMIEARMYGRNLGIIFSSGEPWQKMRRFTIRTLRDFGFGKAASMDVVVSEELEKFTGYLQKQMTTEGVVKVDGLFDLTLVNVLWRLVTGVNYSMDDERILELLKLSNDMIQNTKFSFDASAAFPFLWHLFPQWSGKNLQMKVVKALQAYCRVTLEYNRKNCDYKSNPECYVDVFLQKIDETRNDPESEYTDDQLVLCLLDLFQAGAETSSKTMSFAMLYVLIHQDI</sequence>
<dbReference type="EMBL" id="LJIJ01003057">
    <property type="protein sequence ID" value="ODM88926.1"/>
    <property type="molecule type" value="Genomic_DNA"/>
</dbReference>
<keyword evidence="3" id="KW-0408">Iron</keyword>
<protein>
    <submittedName>
        <fullName evidence="5">Farnesoate epoxidase</fullName>
    </submittedName>
</protein>
<dbReference type="Proteomes" id="UP000094527">
    <property type="component" value="Unassembled WGS sequence"/>
</dbReference>
<keyword evidence="4" id="KW-0560">Oxidoreductase</keyword>
<evidence type="ECO:0000256" key="4">
    <source>
        <dbReference type="ARBA" id="ARBA00023033"/>
    </source>
</evidence>
<dbReference type="GO" id="GO:0006082">
    <property type="term" value="P:organic acid metabolic process"/>
    <property type="evidence" value="ECO:0007669"/>
    <property type="project" value="TreeGrafter"/>
</dbReference>
<dbReference type="InterPro" id="IPR001128">
    <property type="entry name" value="Cyt_P450"/>
</dbReference>
<dbReference type="GO" id="GO:0005737">
    <property type="term" value="C:cytoplasm"/>
    <property type="evidence" value="ECO:0007669"/>
    <property type="project" value="TreeGrafter"/>
</dbReference>
<comment type="similarity">
    <text evidence="1">Belongs to the cytochrome P450 family.</text>
</comment>
<dbReference type="InterPro" id="IPR002401">
    <property type="entry name" value="Cyt_P450_E_grp-I"/>
</dbReference>
<dbReference type="OrthoDB" id="3934656at2759"/>
<keyword evidence="4" id="KW-0503">Monooxygenase</keyword>
<dbReference type="AlphaFoldDB" id="A0A1D2M7H4"/>
<name>A0A1D2M7H4_ORCCI</name>
<dbReference type="GO" id="GO:0020037">
    <property type="term" value="F:heme binding"/>
    <property type="evidence" value="ECO:0007669"/>
    <property type="project" value="InterPro"/>
</dbReference>
<reference evidence="5 6" key="1">
    <citation type="journal article" date="2016" name="Genome Biol. Evol.">
        <title>Gene Family Evolution Reflects Adaptation to Soil Environmental Stressors in the Genome of the Collembolan Orchesella cincta.</title>
        <authorList>
            <person name="Faddeeva-Vakhrusheva A."/>
            <person name="Derks M.F."/>
            <person name="Anvar S.Y."/>
            <person name="Agamennone V."/>
            <person name="Suring W."/>
            <person name="Smit S."/>
            <person name="van Straalen N.M."/>
            <person name="Roelofs D."/>
        </authorList>
    </citation>
    <scope>NUCLEOTIDE SEQUENCE [LARGE SCALE GENOMIC DNA]</scope>
    <source>
        <tissue evidence="5">Mixed pool</tissue>
    </source>
</reference>
<evidence type="ECO:0000256" key="2">
    <source>
        <dbReference type="ARBA" id="ARBA00022723"/>
    </source>
</evidence>
<dbReference type="GO" id="GO:0005506">
    <property type="term" value="F:iron ion binding"/>
    <property type="evidence" value="ECO:0007669"/>
    <property type="project" value="InterPro"/>
</dbReference>
<organism evidence="5 6">
    <name type="scientific">Orchesella cincta</name>
    <name type="common">Springtail</name>
    <name type="synonym">Podura cincta</name>
    <dbReference type="NCBI Taxonomy" id="48709"/>
    <lineage>
        <taxon>Eukaryota</taxon>
        <taxon>Metazoa</taxon>
        <taxon>Ecdysozoa</taxon>
        <taxon>Arthropoda</taxon>
        <taxon>Hexapoda</taxon>
        <taxon>Collembola</taxon>
        <taxon>Entomobryomorpha</taxon>
        <taxon>Entomobryoidea</taxon>
        <taxon>Orchesellidae</taxon>
        <taxon>Orchesellinae</taxon>
        <taxon>Orchesella</taxon>
    </lineage>
</organism>
<dbReference type="Pfam" id="PF00067">
    <property type="entry name" value="p450"/>
    <property type="match status" value="1"/>
</dbReference>
<evidence type="ECO:0000313" key="6">
    <source>
        <dbReference type="Proteomes" id="UP000094527"/>
    </source>
</evidence>
<accession>A0A1D2M7H4</accession>
<dbReference type="STRING" id="48709.A0A1D2M7H4"/>
<dbReference type="GO" id="GO:0016712">
    <property type="term" value="F:oxidoreductase activity, acting on paired donors, with incorporation or reduction of molecular oxygen, reduced flavin or flavoprotein as one donor, and incorporation of one atom of oxygen"/>
    <property type="evidence" value="ECO:0007669"/>
    <property type="project" value="TreeGrafter"/>
</dbReference>
<proteinExistence type="inferred from homology"/>
<comment type="caution">
    <text evidence="5">The sequence shown here is derived from an EMBL/GenBank/DDBJ whole genome shotgun (WGS) entry which is preliminary data.</text>
</comment>
<keyword evidence="2" id="KW-0479">Metal-binding</keyword>
<dbReference type="InterPro" id="IPR050182">
    <property type="entry name" value="Cytochrome_P450_fam2"/>
</dbReference>
<dbReference type="SUPFAM" id="SSF48264">
    <property type="entry name" value="Cytochrome P450"/>
    <property type="match status" value="1"/>
</dbReference>
<evidence type="ECO:0000313" key="5">
    <source>
        <dbReference type="EMBL" id="ODM88926.1"/>
    </source>
</evidence>
<evidence type="ECO:0000256" key="3">
    <source>
        <dbReference type="ARBA" id="ARBA00023004"/>
    </source>
</evidence>
<dbReference type="PANTHER" id="PTHR24300:SF375">
    <property type="entry name" value="CYTOCHROME P450 FAMILY"/>
    <property type="match status" value="1"/>
</dbReference>
<keyword evidence="6" id="KW-1185">Reference proteome</keyword>
<dbReference type="InterPro" id="IPR036396">
    <property type="entry name" value="Cyt_P450_sf"/>
</dbReference>
<dbReference type="PANTHER" id="PTHR24300">
    <property type="entry name" value="CYTOCHROME P450 508A4-RELATED"/>
    <property type="match status" value="1"/>
</dbReference>
<gene>
    <name evidence="5" type="ORF">Ocin01_17758</name>
</gene>
<evidence type="ECO:0000256" key="1">
    <source>
        <dbReference type="ARBA" id="ARBA00010617"/>
    </source>
</evidence>
<dbReference type="GO" id="GO:0006805">
    <property type="term" value="P:xenobiotic metabolic process"/>
    <property type="evidence" value="ECO:0007669"/>
    <property type="project" value="TreeGrafter"/>
</dbReference>